<reference evidence="1 2" key="1">
    <citation type="submission" date="2015-01" db="EMBL/GenBank/DDBJ databases">
        <title>Evolution of Trichinella species and genotypes.</title>
        <authorList>
            <person name="Korhonen P.K."/>
            <person name="Edoardo P."/>
            <person name="Giuseppe L.R."/>
            <person name="Gasser R.B."/>
        </authorList>
    </citation>
    <scope>NUCLEOTIDE SEQUENCE [LARGE SCALE GENOMIC DNA]</scope>
    <source>
        <strain evidence="1">ISS120</strain>
    </source>
</reference>
<name>A0A0V0YR65_TRIBR</name>
<gene>
    <name evidence="1" type="ORF">T03_3379</name>
</gene>
<proteinExistence type="predicted"/>
<comment type="caution">
    <text evidence="1">The sequence shown here is derived from an EMBL/GenBank/DDBJ whole genome shotgun (WGS) entry which is preliminary data.</text>
</comment>
<accession>A0A0V0YR65</accession>
<keyword evidence="2" id="KW-1185">Reference proteome</keyword>
<dbReference type="EMBL" id="JYDI01007090">
    <property type="protein sequence ID" value="KRY02853.1"/>
    <property type="molecule type" value="Genomic_DNA"/>
</dbReference>
<protein>
    <submittedName>
        <fullName evidence="1">Uncharacterized protein</fullName>
    </submittedName>
</protein>
<sequence>MRSFWSLSTNDHFHPAYYNDYMCRWMASSEDGKYCYVADQPL</sequence>
<dbReference type="AlphaFoldDB" id="A0A0V0YR65"/>
<evidence type="ECO:0000313" key="1">
    <source>
        <dbReference type="EMBL" id="KRY02853.1"/>
    </source>
</evidence>
<organism evidence="1 2">
    <name type="scientific">Trichinella britovi</name>
    <name type="common">Parasitic roundworm</name>
    <dbReference type="NCBI Taxonomy" id="45882"/>
    <lineage>
        <taxon>Eukaryota</taxon>
        <taxon>Metazoa</taxon>
        <taxon>Ecdysozoa</taxon>
        <taxon>Nematoda</taxon>
        <taxon>Enoplea</taxon>
        <taxon>Dorylaimia</taxon>
        <taxon>Trichinellida</taxon>
        <taxon>Trichinellidae</taxon>
        <taxon>Trichinella</taxon>
    </lineage>
</organism>
<evidence type="ECO:0000313" key="2">
    <source>
        <dbReference type="Proteomes" id="UP000054653"/>
    </source>
</evidence>
<dbReference type="Proteomes" id="UP000054653">
    <property type="component" value="Unassembled WGS sequence"/>
</dbReference>